<evidence type="ECO:0000256" key="10">
    <source>
        <dbReference type="ARBA" id="ARBA00034478"/>
    </source>
</evidence>
<dbReference type="GO" id="GO:0005829">
    <property type="term" value="C:cytosol"/>
    <property type="evidence" value="ECO:0007669"/>
    <property type="project" value="InterPro"/>
</dbReference>
<keyword evidence="8" id="KW-0520">NAD</keyword>
<accession>A0A9D2F4S8</accession>
<evidence type="ECO:0000256" key="6">
    <source>
        <dbReference type="ARBA" id="ARBA00022827"/>
    </source>
</evidence>
<dbReference type="GO" id="GO:0106312">
    <property type="term" value="F:methylenetetrahydrofolate reductase (NADH) activity"/>
    <property type="evidence" value="ECO:0007669"/>
    <property type="project" value="UniProtKB-EC"/>
</dbReference>
<dbReference type="PANTHER" id="PTHR45754:SF3">
    <property type="entry name" value="METHYLENETETRAHYDROFOLATE REDUCTASE (NADPH)"/>
    <property type="match status" value="1"/>
</dbReference>
<dbReference type="Pfam" id="PF02219">
    <property type="entry name" value="MTHFR"/>
    <property type="match status" value="1"/>
</dbReference>
<evidence type="ECO:0000256" key="8">
    <source>
        <dbReference type="ARBA" id="ARBA00023027"/>
    </source>
</evidence>
<evidence type="ECO:0000256" key="2">
    <source>
        <dbReference type="ARBA" id="ARBA00004777"/>
    </source>
</evidence>
<evidence type="ECO:0000313" key="13">
    <source>
        <dbReference type="EMBL" id="HIZ52480.1"/>
    </source>
</evidence>
<dbReference type="Gene3D" id="3.20.20.220">
    <property type="match status" value="1"/>
</dbReference>
<keyword evidence="6 12" id="KW-0274">FAD</keyword>
<keyword evidence="5 12" id="KW-0285">Flavoprotein</keyword>
<dbReference type="GO" id="GO:0009086">
    <property type="term" value="P:methionine biosynthetic process"/>
    <property type="evidence" value="ECO:0007669"/>
    <property type="project" value="UniProtKB-KW"/>
</dbReference>
<comment type="pathway">
    <text evidence="10">Amino-acid biosynthesis; L-methionine biosynthesis via de novo pathway.</text>
</comment>
<dbReference type="EMBL" id="DXBN01000021">
    <property type="protein sequence ID" value="HIZ52480.1"/>
    <property type="molecule type" value="Genomic_DNA"/>
</dbReference>
<dbReference type="NCBIfam" id="TIGR00676">
    <property type="entry name" value="fadh2"/>
    <property type="match status" value="1"/>
</dbReference>
<proteinExistence type="inferred from homology"/>
<evidence type="ECO:0000256" key="1">
    <source>
        <dbReference type="ARBA" id="ARBA00001974"/>
    </source>
</evidence>
<comment type="catalytic activity">
    <reaction evidence="11">
        <text>(6S)-5-methyl-5,6,7,8-tetrahydrofolate + NAD(+) = (6R)-5,10-methylene-5,6,7,8-tetrahydrofolate + NADH + H(+)</text>
        <dbReference type="Rhea" id="RHEA:19821"/>
        <dbReference type="ChEBI" id="CHEBI:15378"/>
        <dbReference type="ChEBI" id="CHEBI:15636"/>
        <dbReference type="ChEBI" id="CHEBI:18608"/>
        <dbReference type="ChEBI" id="CHEBI:57540"/>
        <dbReference type="ChEBI" id="CHEBI:57945"/>
        <dbReference type="EC" id="1.5.1.54"/>
    </reaction>
    <physiologicalReaction direction="right-to-left" evidence="11">
        <dbReference type="Rhea" id="RHEA:19823"/>
    </physiologicalReaction>
</comment>
<dbReference type="InterPro" id="IPR029041">
    <property type="entry name" value="FAD-linked_oxidoreductase-like"/>
</dbReference>
<dbReference type="Proteomes" id="UP000824063">
    <property type="component" value="Unassembled WGS sequence"/>
</dbReference>
<evidence type="ECO:0000256" key="12">
    <source>
        <dbReference type="RuleBase" id="RU003862"/>
    </source>
</evidence>
<comment type="pathway">
    <text evidence="2 12">One-carbon metabolism; tetrahydrofolate interconversion.</text>
</comment>
<comment type="caution">
    <text evidence="13">The sequence shown here is derived from an EMBL/GenBank/DDBJ whole genome shotgun (WGS) entry which is preliminary data.</text>
</comment>
<dbReference type="GO" id="GO:0035999">
    <property type="term" value="P:tetrahydrofolate interconversion"/>
    <property type="evidence" value="ECO:0007669"/>
    <property type="project" value="TreeGrafter"/>
</dbReference>
<sequence length="287" mass="32001">MLKGLSFEVFPPNTTIGLNKLFETLQELERLQPEFISVTCSNGTNNVAETTVKVASYIHQELNISTIAHLPATYLSRQEVDEVLSQLDKLGIHQVLALRGDILPQLTPKTDFQYASELTSYIKQVAPQFDLSGACYPEIHPESISRLSDIKHLKKKVEAGCHQLISQLFLDNDCFYHFQEACELAEIGAPIIAGVMPIVNRNQALRLLKTTKTKLPRKFLAILEKYEHDPIALRAAGLAYAVDQIVDLVTQDVSGIHLYTMNDAKVAHHIVTNTQSLFTSKTASFVV</sequence>
<dbReference type="CDD" id="cd00537">
    <property type="entry name" value="MTHFR"/>
    <property type="match status" value="1"/>
</dbReference>
<dbReference type="GO" id="GO:0071949">
    <property type="term" value="F:FAD binding"/>
    <property type="evidence" value="ECO:0007669"/>
    <property type="project" value="TreeGrafter"/>
</dbReference>
<name>A0A9D2F4S8_9ENTE</name>
<evidence type="ECO:0000256" key="4">
    <source>
        <dbReference type="ARBA" id="ARBA00022605"/>
    </source>
</evidence>
<dbReference type="InterPro" id="IPR003171">
    <property type="entry name" value="Mehydrof_redctse-like"/>
</dbReference>
<reference evidence="13" key="2">
    <citation type="submission" date="2021-04" db="EMBL/GenBank/DDBJ databases">
        <authorList>
            <person name="Gilroy R."/>
        </authorList>
    </citation>
    <scope>NUCLEOTIDE SEQUENCE</scope>
    <source>
        <strain evidence="13">CHK172-16539</strain>
    </source>
</reference>
<comment type="similarity">
    <text evidence="3 12">Belongs to the methylenetetrahydrofolate reductase family.</text>
</comment>
<organism evidence="13 14">
    <name type="scientific">Candidatus Enterococcus avicola</name>
    <dbReference type="NCBI Taxonomy" id="2838561"/>
    <lineage>
        <taxon>Bacteria</taxon>
        <taxon>Bacillati</taxon>
        <taxon>Bacillota</taxon>
        <taxon>Bacilli</taxon>
        <taxon>Lactobacillales</taxon>
        <taxon>Enterococcaceae</taxon>
        <taxon>Enterococcus</taxon>
    </lineage>
</organism>
<dbReference type="EC" id="1.5.1.54" evidence="12"/>
<dbReference type="AlphaFoldDB" id="A0A9D2F4S8"/>
<evidence type="ECO:0000256" key="7">
    <source>
        <dbReference type="ARBA" id="ARBA00023002"/>
    </source>
</evidence>
<dbReference type="PANTHER" id="PTHR45754">
    <property type="entry name" value="METHYLENETETRAHYDROFOLATE REDUCTASE"/>
    <property type="match status" value="1"/>
</dbReference>
<reference evidence="13" key="1">
    <citation type="journal article" date="2021" name="PeerJ">
        <title>Extensive microbial diversity within the chicken gut microbiome revealed by metagenomics and culture.</title>
        <authorList>
            <person name="Gilroy R."/>
            <person name="Ravi A."/>
            <person name="Getino M."/>
            <person name="Pursley I."/>
            <person name="Horton D.L."/>
            <person name="Alikhan N.F."/>
            <person name="Baker D."/>
            <person name="Gharbi K."/>
            <person name="Hall N."/>
            <person name="Watson M."/>
            <person name="Adriaenssens E.M."/>
            <person name="Foster-Nyarko E."/>
            <person name="Jarju S."/>
            <person name="Secka A."/>
            <person name="Antonio M."/>
            <person name="Oren A."/>
            <person name="Chaudhuri R.R."/>
            <person name="La Ragione R."/>
            <person name="Hildebrand F."/>
            <person name="Pallen M.J."/>
        </authorList>
    </citation>
    <scope>NUCLEOTIDE SEQUENCE</scope>
    <source>
        <strain evidence="13">CHK172-16539</strain>
    </source>
</reference>
<keyword evidence="7 12" id="KW-0560">Oxidoreductase</keyword>
<protein>
    <recommendedName>
        <fullName evidence="12">Methylenetetrahydrofolate reductase</fullName>
        <ecNumber evidence="12">1.5.1.54</ecNumber>
    </recommendedName>
</protein>
<dbReference type="InterPro" id="IPR004620">
    <property type="entry name" value="MTHF_reductase_bac"/>
</dbReference>
<evidence type="ECO:0000256" key="9">
    <source>
        <dbReference type="ARBA" id="ARBA00023167"/>
    </source>
</evidence>
<comment type="cofactor">
    <cofactor evidence="1 12">
        <name>FAD</name>
        <dbReference type="ChEBI" id="CHEBI:57692"/>
    </cofactor>
</comment>
<evidence type="ECO:0000256" key="3">
    <source>
        <dbReference type="ARBA" id="ARBA00006743"/>
    </source>
</evidence>
<gene>
    <name evidence="13" type="primary">metF</name>
    <name evidence="13" type="ORF">IAA20_00860</name>
</gene>
<evidence type="ECO:0000256" key="11">
    <source>
        <dbReference type="ARBA" id="ARBA00048628"/>
    </source>
</evidence>
<evidence type="ECO:0000256" key="5">
    <source>
        <dbReference type="ARBA" id="ARBA00022630"/>
    </source>
</evidence>
<dbReference type="SUPFAM" id="SSF51730">
    <property type="entry name" value="FAD-linked oxidoreductase"/>
    <property type="match status" value="1"/>
</dbReference>
<keyword evidence="9" id="KW-0486">Methionine biosynthesis</keyword>
<keyword evidence="4" id="KW-0028">Amino-acid biosynthesis</keyword>
<evidence type="ECO:0000313" key="14">
    <source>
        <dbReference type="Proteomes" id="UP000824063"/>
    </source>
</evidence>